<dbReference type="EMBL" id="MU154973">
    <property type="protein sequence ID" value="KAF9486725.1"/>
    <property type="molecule type" value="Genomic_DNA"/>
</dbReference>
<name>A0A9P5ZGK9_PLEER</name>
<gene>
    <name evidence="2" type="ORF">BDN71DRAFT_906285</name>
</gene>
<organism evidence="2 3">
    <name type="scientific">Pleurotus eryngii</name>
    <name type="common">Boletus of the steppes</name>
    <dbReference type="NCBI Taxonomy" id="5323"/>
    <lineage>
        <taxon>Eukaryota</taxon>
        <taxon>Fungi</taxon>
        <taxon>Dikarya</taxon>
        <taxon>Basidiomycota</taxon>
        <taxon>Agaricomycotina</taxon>
        <taxon>Agaricomycetes</taxon>
        <taxon>Agaricomycetidae</taxon>
        <taxon>Agaricales</taxon>
        <taxon>Pleurotineae</taxon>
        <taxon>Pleurotaceae</taxon>
        <taxon>Pleurotus</taxon>
    </lineage>
</organism>
<dbReference type="PANTHER" id="PTHR47718">
    <property type="entry name" value="OS01G0519700 PROTEIN"/>
    <property type="match status" value="1"/>
</dbReference>
<evidence type="ECO:0000313" key="2">
    <source>
        <dbReference type="EMBL" id="KAF9486725.1"/>
    </source>
</evidence>
<evidence type="ECO:0000259" key="1">
    <source>
        <dbReference type="Pfam" id="PF10551"/>
    </source>
</evidence>
<dbReference type="InterPro" id="IPR018289">
    <property type="entry name" value="MULE_transposase_dom"/>
</dbReference>
<dbReference type="AlphaFoldDB" id="A0A9P5ZGK9"/>
<protein>
    <recommendedName>
        <fullName evidence="1">MULE transposase domain-containing protein</fullName>
    </recommendedName>
</protein>
<reference evidence="2" key="1">
    <citation type="submission" date="2020-11" db="EMBL/GenBank/DDBJ databases">
        <authorList>
            <consortium name="DOE Joint Genome Institute"/>
            <person name="Ahrendt S."/>
            <person name="Riley R."/>
            <person name="Andreopoulos W."/>
            <person name="Labutti K."/>
            <person name="Pangilinan J."/>
            <person name="Ruiz-Duenas F.J."/>
            <person name="Barrasa J.M."/>
            <person name="Sanchez-Garcia M."/>
            <person name="Camarero S."/>
            <person name="Miyauchi S."/>
            <person name="Serrano A."/>
            <person name="Linde D."/>
            <person name="Babiker R."/>
            <person name="Drula E."/>
            <person name="Ayuso-Fernandez I."/>
            <person name="Pacheco R."/>
            <person name="Padilla G."/>
            <person name="Ferreira P."/>
            <person name="Barriuso J."/>
            <person name="Kellner H."/>
            <person name="Castanera R."/>
            <person name="Alfaro M."/>
            <person name="Ramirez L."/>
            <person name="Pisabarro A.G."/>
            <person name="Kuo A."/>
            <person name="Tritt A."/>
            <person name="Lipzen A."/>
            <person name="He G."/>
            <person name="Yan M."/>
            <person name="Ng V."/>
            <person name="Cullen D."/>
            <person name="Martin F."/>
            <person name="Rosso M.-N."/>
            <person name="Henrissat B."/>
            <person name="Hibbett D."/>
            <person name="Martinez A.T."/>
            <person name="Grigoriev I.V."/>
        </authorList>
    </citation>
    <scope>NUCLEOTIDE SEQUENCE</scope>
    <source>
        <strain evidence="2">ATCC 90797</strain>
    </source>
</reference>
<keyword evidence="3" id="KW-1185">Reference proteome</keyword>
<evidence type="ECO:0000313" key="3">
    <source>
        <dbReference type="Proteomes" id="UP000807025"/>
    </source>
</evidence>
<accession>A0A9P5ZGK9</accession>
<dbReference type="Pfam" id="PF10551">
    <property type="entry name" value="MULE"/>
    <property type="match status" value="1"/>
</dbReference>
<sequence>MSELLVRFSDILVNDNTANRNDCGYALDIGIIVDNFGKSRNIWYAVMEQENIDHHSWVLRCHVEAATRPPEVFASDRDPALITAVANVLPLTFHLYCLHHLNGNVSQAICASIGPEWTRFNNMFWEAYPSYLQRELYACREHWAHAWVSSRFVVGIRTNGRCEVENRINKSFLGPKVSLKQLFDYFNDRSKGQTVQDMVRVRDSSRRQHDNPIERVFPGPLRQLRAYVGPFAVHTSFKEMSASVYYQISTLLLPDGVRTWLEYAIHVTREVGFNWVDREEMSGTMNMFQNDNAYISTQFLLRLITGHGYSVKHLFRVQRIATHATHILAVLADGRYVCDCCMGMNLGVPCRHFWCAMTHVQSLGFHVGVIRRRWYQDPDLDISAIPTITLDHTANGLRVEPAALLSTSIPHPLLSNPLETISTEFPATQTRPTDIVNARTAFHEVQAALRPLINEVQTQEQLDAVLENVRGIRCIACLSFVYLLLTRFTATDFGMN</sequence>
<dbReference type="OrthoDB" id="3261031at2759"/>
<proteinExistence type="predicted"/>
<feature type="domain" description="MULE transposase" evidence="1">
    <location>
        <begin position="12"/>
        <end position="103"/>
    </location>
</feature>
<dbReference type="Proteomes" id="UP000807025">
    <property type="component" value="Unassembled WGS sequence"/>
</dbReference>
<comment type="caution">
    <text evidence="2">The sequence shown here is derived from an EMBL/GenBank/DDBJ whole genome shotgun (WGS) entry which is preliminary data.</text>
</comment>